<evidence type="ECO:0000259" key="5">
    <source>
        <dbReference type="Pfam" id="PF00294"/>
    </source>
</evidence>
<dbReference type="SUPFAM" id="SSF53613">
    <property type="entry name" value="Ribokinase-like"/>
    <property type="match status" value="1"/>
</dbReference>
<comment type="cofactor">
    <cofactor evidence="4">
        <name>Mg(2+)</name>
        <dbReference type="ChEBI" id="CHEBI:18420"/>
    </cofactor>
</comment>
<dbReference type="Proteomes" id="UP000183794">
    <property type="component" value="Unassembled WGS sequence"/>
</dbReference>
<evidence type="ECO:0000256" key="1">
    <source>
        <dbReference type="ARBA" id="ARBA00010688"/>
    </source>
</evidence>
<feature type="binding site" evidence="4">
    <location>
        <position position="197"/>
    </location>
    <ligand>
        <name>GMP</name>
        <dbReference type="ChEBI" id="CHEBI:58115"/>
    </ligand>
</feature>
<evidence type="ECO:0000313" key="8">
    <source>
        <dbReference type="Proteomes" id="UP000182660"/>
    </source>
</evidence>
<evidence type="ECO:0000256" key="4">
    <source>
        <dbReference type="HAMAP-Rule" id="MF_02246"/>
    </source>
</evidence>
<comment type="similarity">
    <text evidence="1 4">Belongs to the carbohydrate kinase PfkB family.</text>
</comment>
<dbReference type="OrthoDB" id="5288159at2"/>
<dbReference type="GO" id="GO:0106366">
    <property type="term" value="F:guanosine kinase activity"/>
    <property type="evidence" value="ECO:0007669"/>
    <property type="project" value="InterPro"/>
</dbReference>
<dbReference type="EMBL" id="FPLD01000040">
    <property type="protein sequence ID" value="SGY91085.1"/>
    <property type="molecule type" value="Genomic_DNA"/>
</dbReference>
<evidence type="ECO:0000256" key="3">
    <source>
        <dbReference type="ARBA" id="ARBA00022777"/>
    </source>
</evidence>
<protein>
    <recommendedName>
        <fullName evidence="4">Guanosine-inosine kinase</fullName>
        <ecNumber evidence="4">2.7.1.73</ecNumber>
    </recommendedName>
</protein>
<comment type="catalytic activity">
    <reaction evidence="4">
        <text>guanosine + ATP = GMP + ADP + H(+)</text>
        <dbReference type="Rhea" id="RHEA:27710"/>
        <dbReference type="ChEBI" id="CHEBI:15378"/>
        <dbReference type="ChEBI" id="CHEBI:16750"/>
        <dbReference type="ChEBI" id="CHEBI:30616"/>
        <dbReference type="ChEBI" id="CHEBI:58115"/>
        <dbReference type="ChEBI" id="CHEBI:456216"/>
        <dbReference type="EC" id="2.7.1.73"/>
    </reaction>
</comment>
<keyword evidence="4" id="KW-0067">ATP-binding</keyword>
<comment type="pathway">
    <text evidence="4">Purine metabolism; GMP biosynthesis via salvage pathway.</text>
</comment>
<dbReference type="STRING" id="80854.MVIS_1631"/>
<dbReference type="PATRIC" id="fig|80854.5.peg.1737"/>
<evidence type="ECO:0000313" key="9">
    <source>
        <dbReference type="Proteomes" id="UP000183794"/>
    </source>
</evidence>
<dbReference type="GO" id="GO:0005524">
    <property type="term" value="F:ATP binding"/>
    <property type="evidence" value="ECO:0007669"/>
    <property type="project" value="UniProtKB-UniRule"/>
</dbReference>
<dbReference type="RefSeq" id="WP_045109928.1">
    <property type="nucleotide sequence ID" value="NZ_CAWQZC010000054.1"/>
</dbReference>
<dbReference type="Proteomes" id="UP000182660">
    <property type="component" value="Unassembled WGS sequence"/>
</dbReference>
<feature type="binding site" evidence="4">
    <location>
        <begin position="92"/>
        <end position="96"/>
    </location>
    <ligand>
        <name>GMP</name>
        <dbReference type="ChEBI" id="CHEBI:58115"/>
    </ligand>
</feature>
<dbReference type="GO" id="GO:0008906">
    <property type="term" value="F:inosine kinase activity"/>
    <property type="evidence" value="ECO:0007669"/>
    <property type="project" value="UniProtKB-UniRule"/>
</dbReference>
<dbReference type="GO" id="GO:0032263">
    <property type="term" value="P:GMP salvage"/>
    <property type="evidence" value="ECO:0007669"/>
    <property type="project" value="UniProtKB-UniRule"/>
</dbReference>
<keyword evidence="8" id="KW-1185">Reference proteome</keyword>
<dbReference type="InterPro" id="IPR029056">
    <property type="entry name" value="Ribokinase-like"/>
</dbReference>
<dbReference type="HOGENOM" id="CLU_060237_0_0_6"/>
<dbReference type="HAMAP" id="MF_02246">
    <property type="entry name" value="Gua_Ino_kinase"/>
    <property type="match status" value="1"/>
</dbReference>
<comment type="function">
    <text evidence="4">Catalyzes the phosphorylation of guanosine and inosine to GMP and IMP, respectively.</text>
</comment>
<sequence length="433" mass="47948">MKFPGQRKSKHYFPVNTGNPFVKPANIANVAQPVLCGIDQTLVDIEAHVEDAFLTRFGLIKGESLMISDEIAEQIYTELKQNDLIVSEFAGGTVANTLHNYAILSESQSLLFGTMCDQIKIGSYAYQYLCNTSSKVNLNYLQPVNGPIGRCFTFISSDGNRSFGINAGLMNKLTKEHLPVDQLQKSSGLLISAYLLRCADDDPIKEAAMHMVEQAKFLNIPIILTLGTRFIIEGNEKWWQNFINEYITVIAMNEDEGEALTGFTDPLLAADAALEWCDLVLCTAGAEGLYMAGYTDEKHKRETSGQLLPGAIAEFNRYEYSRPMRLADTTEPLKMYSHIAPYLGGPVEIKNTNGAGDGALSAILHDMLANAYHRDIVPNSDKHSANCLAYSSLSQLCKYANRVSYEVLAQHSPRLLKGLPEREDSLDEGYWSS</sequence>
<dbReference type="PANTHER" id="PTHR43320">
    <property type="entry name" value="SUGAR KINASE"/>
    <property type="match status" value="1"/>
</dbReference>
<dbReference type="InterPro" id="IPR011611">
    <property type="entry name" value="PfkB_dom"/>
</dbReference>
<reference evidence="6 9" key="1">
    <citation type="submission" date="2016-11" db="EMBL/GenBank/DDBJ databases">
        <authorList>
            <person name="Jaros S."/>
            <person name="Januszkiewicz K."/>
            <person name="Wedrychowicz H."/>
        </authorList>
    </citation>
    <scope>NUCLEOTIDE SEQUENCE [LARGE SCALE GENOMIC DNA]</scope>
    <source>
        <strain evidence="6">NVI 5450</strain>
    </source>
</reference>
<dbReference type="NCBIfam" id="NF011655">
    <property type="entry name" value="PRK15074.1"/>
    <property type="match status" value="1"/>
</dbReference>
<evidence type="ECO:0000256" key="2">
    <source>
        <dbReference type="ARBA" id="ARBA00022679"/>
    </source>
</evidence>
<dbReference type="GO" id="GO:0006166">
    <property type="term" value="P:purine ribonucleoside salvage"/>
    <property type="evidence" value="ECO:0007669"/>
    <property type="project" value="UniProtKB-KW"/>
</dbReference>
<name>A0A090ICH9_9GAMM</name>
<proteinExistence type="inferred from homology"/>
<gene>
    <name evidence="4" type="primary">gsk</name>
    <name evidence="7" type="ORF">MT2528_4562</name>
    <name evidence="6" type="ORF">NVI5450_1192</name>
</gene>
<evidence type="ECO:0000313" key="7">
    <source>
        <dbReference type="EMBL" id="SGZ03163.1"/>
    </source>
</evidence>
<dbReference type="AlphaFoldDB" id="A0A090ICH9"/>
<dbReference type="PANTHER" id="PTHR43320:SF3">
    <property type="entry name" value="CARBOHYDRATE KINASE PFKB DOMAIN-CONTAINING PROTEIN"/>
    <property type="match status" value="1"/>
</dbReference>
<feature type="binding site" evidence="4">
    <location>
        <begin position="39"/>
        <end position="44"/>
    </location>
    <ligand>
        <name>GMP</name>
        <dbReference type="ChEBI" id="CHEBI:58115"/>
    </ligand>
</feature>
<keyword evidence="3 4" id="KW-0418">Kinase</keyword>
<dbReference type="InterPro" id="IPR052700">
    <property type="entry name" value="Carb_kinase_PfkB-like"/>
</dbReference>
<dbReference type="EMBL" id="FPLJ01000132">
    <property type="protein sequence ID" value="SGZ03163.1"/>
    <property type="molecule type" value="Genomic_DNA"/>
</dbReference>
<evidence type="ECO:0000313" key="6">
    <source>
        <dbReference type="EMBL" id="SGY91085.1"/>
    </source>
</evidence>
<dbReference type="Gene3D" id="3.40.1190.20">
    <property type="match status" value="1"/>
</dbReference>
<feature type="binding site" evidence="4">
    <location>
        <begin position="283"/>
        <end position="288"/>
    </location>
    <ligand>
        <name>ATP</name>
        <dbReference type="ChEBI" id="CHEBI:30616"/>
    </ligand>
</feature>
<keyword evidence="4" id="KW-0660">Purine salvage</keyword>
<dbReference type="EC" id="2.7.1.73" evidence="4"/>
<dbReference type="GeneID" id="61294937"/>
<dbReference type="InterPro" id="IPR046405">
    <property type="entry name" value="IngK"/>
</dbReference>
<accession>A0A090ICH9</accession>
<feature type="binding site" evidence="4">
    <location>
        <position position="356"/>
    </location>
    <ligand>
        <name>ATP</name>
        <dbReference type="ChEBI" id="CHEBI:30616"/>
    </ligand>
</feature>
<reference evidence="7 8" key="2">
    <citation type="submission" date="2016-11" db="EMBL/GenBank/DDBJ databases">
        <authorList>
            <person name="Klemetsen T."/>
        </authorList>
    </citation>
    <scope>NUCLEOTIDE SEQUENCE [LARGE SCALE GENOMIC DNA]</scope>
    <source>
        <strain evidence="7">MT 2528</strain>
    </source>
</reference>
<comment type="pathway">
    <text evidence="4">Purine metabolism; IMP biosynthesis via salvage pathway; IMP from inosine: step 1/1.</text>
</comment>
<dbReference type="Pfam" id="PF00294">
    <property type="entry name" value="PfkB"/>
    <property type="match status" value="1"/>
</dbReference>
<comment type="catalytic activity">
    <reaction evidence="4">
        <text>inosine + ATP = IMP + ADP + H(+)</text>
        <dbReference type="Rhea" id="RHEA:21140"/>
        <dbReference type="ChEBI" id="CHEBI:15378"/>
        <dbReference type="ChEBI" id="CHEBI:17596"/>
        <dbReference type="ChEBI" id="CHEBI:30616"/>
        <dbReference type="ChEBI" id="CHEBI:58053"/>
        <dbReference type="ChEBI" id="CHEBI:456216"/>
        <dbReference type="EC" id="2.7.1.73"/>
    </reaction>
</comment>
<organism evidence="6 9">
    <name type="scientific">Moritella viscosa</name>
    <dbReference type="NCBI Taxonomy" id="80854"/>
    <lineage>
        <taxon>Bacteria</taxon>
        <taxon>Pseudomonadati</taxon>
        <taxon>Pseudomonadota</taxon>
        <taxon>Gammaproteobacteria</taxon>
        <taxon>Alteromonadales</taxon>
        <taxon>Moritellaceae</taxon>
        <taxon>Moritella</taxon>
    </lineage>
</organism>
<keyword evidence="4" id="KW-0547">Nucleotide-binding</keyword>
<dbReference type="UniPathway" id="UPA00909"/>
<dbReference type="UniPathway" id="UPA00591">
    <property type="reaction ID" value="UER00647"/>
</dbReference>
<keyword evidence="2 4" id="KW-0808">Transferase</keyword>
<keyword evidence="4" id="KW-0460">Magnesium</keyword>
<dbReference type="KEGG" id="mvs:MVIS_1631"/>
<dbReference type="GO" id="GO:0032264">
    <property type="term" value="P:IMP salvage"/>
    <property type="evidence" value="ECO:0007669"/>
    <property type="project" value="UniProtKB-UniRule"/>
</dbReference>
<feature type="binding site" evidence="4">
    <location>
        <position position="401"/>
    </location>
    <ligand>
        <name>ATP</name>
        <dbReference type="ChEBI" id="CHEBI:30616"/>
    </ligand>
</feature>
<feature type="domain" description="Carbohydrate kinase PfkB" evidence="5">
    <location>
        <begin position="86"/>
        <end position="295"/>
    </location>
</feature>